<evidence type="ECO:0000313" key="3">
    <source>
        <dbReference type="EMBL" id="KAK2166606.1"/>
    </source>
</evidence>
<protein>
    <recommendedName>
        <fullName evidence="2">DUF7402 domain-containing protein</fullName>
    </recommendedName>
</protein>
<feature type="domain" description="DUF7402" evidence="2">
    <location>
        <begin position="123"/>
        <end position="253"/>
    </location>
</feature>
<accession>A0AAD9K8A0</accession>
<evidence type="ECO:0000313" key="4">
    <source>
        <dbReference type="Proteomes" id="UP001208570"/>
    </source>
</evidence>
<evidence type="ECO:0000256" key="1">
    <source>
        <dbReference type="SAM" id="SignalP"/>
    </source>
</evidence>
<keyword evidence="4" id="KW-1185">Reference proteome</keyword>
<comment type="caution">
    <text evidence="3">The sequence shown here is derived from an EMBL/GenBank/DDBJ whole genome shotgun (WGS) entry which is preliminary data.</text>
</comment>
<sequence length="256" mass="29076">MASHRVVPVLLLVLMLEMVDAVRGQNAMNASFRRHQGMYYSKTRLAIDDTMSGIECSLWCLSNWVCTGYQLQWIKPDSGYCLITRESNPLSNLVHDPGYTFFETISYNIPYVNIALTSPPFSTTCTASSNLNNDLVLHGCEKVMDGQDCDADQCNWVSAGQGVDSWIQLTFKRIWNIVRVDAHSRHSPLDQCSQLEFQFSDDPPVQVERQCQLGPTMDYFKLDHPKRSDFVRIRCQQSCPGVVNHGFTEVLIWALP</sequence>
<reference evidence="3" key="1">
    <citation type="journal article" date="2023" name="Mol. Biol. Evol.">
        <title>Third-Generation Sequencing Reveals the Adaptive Role of the Epigenome in Three Deep-Sea Polychaetes.</title>
        <authorList>
            <person name="Perez M."/>
            <person name="Aroh O."/>
            <person name="Sun Y."/>
            <person name="Lan Y."/>
            <person name="Juniper S.K."/>
            <person name="Young C.R."/>
            <person name="Angers B."/>
            <person name="Qian P.Y."/>
        </authorList>
    </citation>
    <scope>NUCLEOTIDE SEQUENCE</scope>
    <source>
        <strain evidence="3">P08H-3</strain>
    </source>
</reference>
<dbReference type="Gene3D" id="2.60.120.260">
    <property type="entry name" value="Galactose-binding domain-like"/>
    <property type="match status" value="1"/>
</dbReference>
<dbReference type="EMBL" id="JAODUP010000037">
    <property type="protein sequence ID" value="KAK2166606.1"/>
    <property type="molecule type" value="Genomic_DNA"/>
</dbReference>
<name>A0AAD9K8A0_9ANNE</name>
<keyword evidence="1" id="KW-0732">Signal</keyword>
<feature type="chain" id="PRO_5042135805" description="DUF7402 domain-containing protein" evidence="1">
    <location>
        <begin position="22"/>
        <end position="256"/>
    </location>
</feature>
<proteinExistence type="predicted"/>
<gene>
    <name evidence="3" type="ORF">LSH36_37g04029</name>
</gene>
<dbReference type="Pfam" id="PF24135">
    <property type="entry name" value="DUF7402"/>
    <property type="match status" value="1"/>
</dbReference>
<feature type="signal peptide" evidence="1">
    <location>
        <begin position="1"/>
        <end position="21"/>
    </location>
</feature>
<dbReference type="InterPro" id="IPR008979">
    <property type="entry name" value="Galactose-bd-like_sf"/>
</dbReference>
<dbReference type="InterPro" id="IPR055826">
    <property type="entry name" value="DUF7402"/>
</dbReference>
<dbReference type="SUPFAM" id="SSF49785">
    <property type="entry name" value="Galactose-binding domain-like"/>
    <property type="match status" value="1"/>
</dbReference>
<dbReference type="AlphaFoldDB" id="A0AAD9K8A0"/>
<organism evidence="3 4">
    <name type="scientific">Paralvinella palmiformis</name>
    <dbReference type="NCBI Taxonomy" id="53620"/>
    <lineage>
        <taxon>Eukaryota</taxon>
        <taxon>Metazoa</taxon>
        <taxon>Spiralia</taxon>
        <taxon>Lophotrochozoa</taxon>
        <taxon>Annelida</taxon>
        <taxon>Polychaeta</taxon>
        <taxon>Sedentaria</taxon>
        <taxon>Canalipalpata</taxon>
        <taxon>Terebellida</taxon>
        <taxon>Terebelliformia</taxon>
        <taxon>Alvinellidae</taxon>
        <taxon>Paralvinella</taxon>
    </lineage>
</organism>
<dbReference type="Proteomes" id="UP001208570">
    <property type="component" value="Unassembled WGS sequence"/>
</dbReference>
<evidence type="ECO:0000259" key="2">
    <source>
        <dbReference type="Pfam" id="PF24135"/>
    </source>
</evidence>